<dbReference type="Pfam" id="PF13306">
    <property type="entry name" value="LRR_5"/>
    <property type="match status" value="1"/>
</dbReference>
<accession>A0AAD3D7V7</accession>
<dbReference type="InterPro" id="IPR032675">
    <property type="entry name" value="LRR_dom_sf"/>
</dbReference>
<dbReference type="PANTHER" id="PTHR45661:SF3">
    <property type="entry name" value="IG-LIKE DOMAIN-CONTAINING PROTEIN"/>
    <property type="match status" value="1"/>
</dbReference>
<name>A0AAD3D7V7_9STRA</name>
<dbReference type="InterPro" id="IPR026906">
    <property type="entry name" value="LRR_5"/>
</dbReference>
<dbReference type="AlphaFoldDB" id="A0AAD3D7V7"/>
<dbReference type="Gene3D" id="3.80.10.10">
    <property type="entry name" value="Ribonuclease Inhibitor"/>
    <property type="match status" value="1"/>
</dbReference>
<dbReference type="PANTHER" id="PTHR45661">
    <property type="entry name" value="SURFACE ANTIGEN"/>
    <property type="match status" value="1"/>
</dbReference>
<dbReference type="SUPFAM" id="SSF52058">
    <property type="entry name" value="L domain-like"/>
    <property type="match status" value="1"/>
</dbReference>
<evidence type="ECO:0000313" key="1">
    <source>
        <dbReference type="EMBL" id="GFH59423.1"/>
    </source>
</evidence>
<dbReference type="EMBL" id="BLLK01000064">
    <property type="protein sequence ID" value="GFH59423.1"/>
    <property type="molecule type" value="Genomic_DNA"/>
</dbReference>
<comment type="caution">
    <text evidence="1">The sequence shown here is derived from an EMBL/GenBank/DDBJ whole genome shotgun (WGS) entry which is preliminary data.</text>
</comment>
<keyword evidence="2" id="KW-1185">Reference proteome</keyword>
<reference evidence="1 2" key="1">
    <citation type="journal article" date="2021" name="Sci. Rep.">
        <title>The genome of the diatom Chaetoceros tenuissimus carries an ancient integrated fragment of an extant virus.</title>
        <authorList>
            <person name="Hongo Y."/>
            <person name="Kimura K."/>
            <person name="Takaki Y."/>
            <person name="Yoshida Y."/>
            <person name="Baba S."/>
            <person name="Kobayashi G."/>
            <person name="Nagasaki K."/>
            <person name="Hano T."/>
            <person name="Tomaru Y."/>
        </authorList>
    </citation>
    <scope>NUCLEOTIDE SEQUENCE [LARGE SCALE GENOMIC DNA]</scope>
    <source>
        <strain evidence="1 2">NIES-3715</strain>
    </source>
</reference>
<sequence length="274" mass="32161">MRIQTEEWTEIMREGPGVRMYKGKKTLFYNGEILWEYSDDWETFGPLVYDYEERDTWQVIVVLPGVEMIPGFTFYRCRNIKKVIMADTVKGIQRDVFYDCWSLVFVKLSTDLEFIGVQAFIFCSSLTSIFIPPSCREIGFQAFRLCKKLIIIHVPHQTQLDRNLISETAMEVSPFTADDVRRYQNNKEVVDQWIKDINIGEDDEYVLHRACSSFNPLEEIIYAIVRQHGLSWFQKKNRIGITPSQYLDANPFSKVKEQKIVNRYVLEMMGEVGV</sequence>
<protein>
    <submittedName>
        <fullName evidence="1">Uncharacterized protein</fullName>
    </submittedName>
</protein>
<proteinExistence type="predicted"/>
<dbReference type="InterPro" id="IPR053139">
    <property type="entry name" value="Surface_bspA-like"/>
</dbReference>
<organism evidence="1 2">
    <name type="scientific">Chaetoceros tenuissimus</name>
    <dbReference type="NCBI Taxonomy" id="426638"/>
    <lineage>
        <taxon>Eukaryota</taxon>
        <taxon>Sar</taxon>
        <taxon>Stramenopiles</taxon>
        <taxon>Ochrophyta</taxon>
        <taxon>Bacillariophyta</taxon>
        <taxon>Coscinodiscophyceae</taxon>
        <taxon>Chaetocerotophycidae</taxon>
        <taxon>Chaetocerotales</taxon>
        <taxon>Chaetocerotaceae</taxon>
        <taxon>Chaetoceros</taxon>
    </lineage>
</organism>
<gene>
    <name evidence="1" type="ORF">CTEN210_15899</name>
</gene>
<dbReference type="Proteomes" id="UP001054902">
    <property type="component" value="Unassembled WGS sequence"/>
</dbReference>
<evidence type="ECO:0000313" key="2">
    <source>
        <dbReference type="Proteomes" id="UP001054902"/>
    </source>
</evidence>